<organism evidence="1 2">
    <name type="scientific">Marinagarivorans cellulosilyticus</name>
    <dbReference type="NCBI Taxonomy" id="2721545"/>
    <lineage>
        <taxon>Bacteria</taxon>
        <taxon>Pseudomonadati</taxon>
        <taxon>Pseudomonadota</taxon>
        <taxon>Gammaproteobacteria</taxon>
        <taxon>Cellvibrionales</taxon>
        <taxon>Cellvibrionaceae</taxon>
        <taxon>Marinagarivorans</taxon>
    </lineage>
</organism>
<dbReference type="KEGG" id="marq:MARGE09_P4125"/>
<keyword evidence="2" id="KW-1185">Reference proteome</keyword>
<dbReference type="RefSeq" id="WP_236985223.1">
    <property type="nucleotide sequence ID" value="NZ_AP023086.1"/>
</dbReference>
<evidence type="ECO:0000313" key="1">
    <source>
        <dbReference type="EMBL" id="BCD99923.1"/>
    </source>
</evidence>
<dbReference type="AlphaFoldDB" id="A0AAN1WLU1"/>
<dbReference type="Proteomes" id="UP001320119">
    <property type="component" value="Chromosome"/>
</dbReference>
<reference evidence="1 2" key="1">
    <citation type="journal article" date="2022" name="IScience">
        <title>An ultrasensitive nanofiber-based assay for enzymatic hydrolysis and deep-sea microbial degradation of cellulose.</title>
        <authorList>
            <person name="Tsudome M."/>
            <person name="Tachioka M."/>
            <person name="Miyazaki M."/>
            <person name="Uchimura K."/>
            <person name="Tsuda M."/>
            <person name="Takaki Y."/>
            <person name="Deguchi S."/>
        </authorList>
    </citation>
    <scope>NUCLEOTIDE SEQUENCE [LARGE SCALE GENOMIC DNA]</scope>
    <source>
        <strain evidence="1 2">GE09</strain>
    </source>
</reference>
<accession>A0AAN1WLU1</accession>
<proteinExistence type="predicted"/>
<dbReference type="EMBL" id="AP023086">
    <property type="protein sequence ID" value="BCD99923.1"/>
    <property type="molecule type" value="Genomic_DNA"/>
</dbReference>
<evidence type="ECO:0000313" key="2">
    <source>
        <dbReference type="Proteomes" id="UP001320119"/>
    </source>
</evidence>
<name>A0AAN1WLU1_9GAMM</name>
<sequence length="229" mass="25361">MFNRKIKIIIAAGLSFTLLSGFGLKDITKELGPDTDKCEKSSNKSKCKNEEYLKSAAKIAAVTVAAKLIYEMVIDYKTEQVTNDKTVTREYKKQHGDLPEKTEVLAYDAKLNPNSIVEVGKPINIDTSVKVVVGKKSKKVLIEEKLEIFDNEKTDQVINSLTKKVSNGKGGAYENTFSFTLPEGMPQGVYPIKTSVILDGKAFEHANSDMQVVMEVLHDGSYQIAYNAK</sequence>
<protein>
    <submittedName>
        <fullName evidence="1">Uncharacterized protein</fullName>
    </submittedName>
</protein>
<gene>
    <name evidence="1" type="ORF">MARGE09_P4125</name>
</gene>